<dbReference type="OrthoDB" id="405906at2759"/>
<gene>
    <name evidence="2 4" type="ORF">BDZ99DRAFT_524886</name>
</gene>
<dbReference type="Proteomes" id="UP000504636">
    <property type="component" value="Unplaced"/>
</dbReference>
<evidence type="ECO:0000313" key="4">
    <source>
        <dbReference type="RefSeq" id="XP_033572138.1"/>
    </source>
</evidence>
<organism evidence="2">
    <name type="scientific">Mytilinidion resinicola</name>
    <dbReference type="NCBI Taxonomy" id="574789"/>
    <lineage>
        <taxon>Eukaryota</taxon>
        <taxon>Fungi</taxon>
        <taxon>Dikarya</taxon>
        <taxon>Ascomycota</taxon>
        <taxon>Pezizomycotina</taxon>
        <taxon>Dothideomycetes</taxon>
        <taxon>Pleosporomycetidae</taxon>
        <taxon>Mytilinidiales</taxon>
        <taxon>Mytilinidiaceae</taxon>
        <taxon>Mytilinidion</taxon>
    </lineage>
</organism>
<reference evidence="4" key="2">
    <citation type="submission" date="2020-04" db="EMBL/GenBank/DDBJ databases">
        <authorList>
            <consortium name="NCBI Genome Project"/>
        </authorList>
    </citation>
    <scope>NUCLEOTIDE SEQUENCE</scope>
    <source>
        <strain evidence="4">CBS 304.34</strain>
    </source>
</reference>
<keyword evidence="1" id="KW-0472">Membrane</keyword>
<keyword evidence="1" id="KW-1133">Transmembrane helix</keyword>
<name>A0A6A6YAY6_9PEZI</name>
<reference evidence="4" key="3">
    <citation type="submission" date="2025-04" db="UniProtKB">
        <authorList>
            <consortium name="RefSeq"/>
        </authorList>
    </citation>
    <scope>IDENTIFICATION</scope>
    <source>
        <strain evidence="4">CBS 304.34</strain>
    </source>
</reference>
<keyword evidence="1" id="KW-0812">Transmembrane</keyword>
<dbReference type="PANTHER" id="PTHR37013:SF3">
    <property type="entry name" value="INTEGRAL MEMBRANE PROTEIN (AFU_ORTHOLOGUE AFUA_1G05950)"/>
    <property type="match status" value="1"/>
</dbReference>
<evidence type="ECO:0000313" key="3">
    <source>
        <dbReference type="Proteomes" id="UP000504636"/>
    </source>
</evidence>
<dbReference type="AlphaFoldDB" id="A0A6A6YAY6"/>
<accession>A0A6A6YAY6</accession>
<keyword evidence="3" id="KW-1185">Reference proteome</keyword>
<dbReference type="RefSeq" id="XP_033572138.1">
    <property type="nucleotide sequence ID" value="XM_033725947.1"/>
</dbReference>
<dbReference type="GeneID" id="54466840"/>
<reference evidence="2 4" key="1">
    <citation type="journal article" date="2020" name="Stud. Mycol.">
        <title>101 Dothideomycetes genomes: a test case for predicting lifestyles and emergence of pathogens.</title>
        <authorList>
            <person name="Haridas S."/>
            <person name="Albert R."/>
            <person name="Binder M."/>
            <person name="Bloem J."/>
            <person name="Labutti K."/>
            <person name="Salamov A."/>
            <person name="Andreopoulos B."/>
            <person name="Baker S."/>
            <person name="Barry K."/>
            <person name="Bills G."/>
            <person name="Bluhm B."/>
            <person name="Cannon C."/>
            <person name="Castanera R."/>
            <person name="Culley D."/>
            <person name="Daum C."/>
            <person name="Ezra D."/>
            <person name="Gonzalez J."/>
            <person name="Henrissat B."/>
            <person name="Kuo A."/>
            <person name="Liang C."/>
            <person name="Lipzen A."/>
            <person name="Lutzoni F."/>
            <person name="Magnuson J."/>
            <person name="Mondo S."/>
            <person name="Nolan M."/>
            <person name="Ohm R."/>
            <person name="Pangilinan J."/>
            <person name="Park H.-J."/>
            <person name="Ramirez L."/>
            <person name="Alfaro M."/>
            <person name="Sun H."/>
            <person name="Tritt A."/>
            <person name="Yoshinaga Y."/>
            <person name="Zwiers L.-H."/>
            <person name="Turgeon B."/>
            <person name="Goodwin S."/>
            <person name="Spatafora J."/>
            <person name="Crous P."/>
            <person name="Grigoriev I."/>
        </authorList>
    </citation>
    <scope>NUCLEOTIDE SEQUENCE</scope>
    <source>
        <strain evidence="2 4">CBS 304.34</strain>
    </source>
</reference>
<evidence type="ECO:0000256" key="1">
    <source>
        <dbReference type="SAM" id="Phobius"/>
    </source>
</evidence>
<sequence>MRIITVAETPRAFERAYVYGEKIQMAAFTIQQLILSGLMVNAIIIGLDIGLLTMAYLNKHVLEQTVKGSVFSVKLEADFAILSRLLCVTTNAIQSSELVNNNDVLAK</sequence>
<proteinExistence type="predicted"/>
<evidence type="ECO:0000313" key="2">
    <source>
        <dbReference type="EMBL" id="KAF2805174.1"/>
    </source>
</evidence>
<protein>
    <submittedName>
        <fullName evidence="2 4">Uncharacterized protein</fullName>
    </submittedName>
</protein>
<dbReference type="EMBL" id="MU003710">
    <property type="protein sequence ID" value="KAF2805174.1"/>
    <property type="molecule type" value="Genomic_DNA"/>
</dbReference>
<feature type="transmembrane region" description="Helical" evidence="1">
    <location>
        <begin position="33"/>
        <end position="57"/>
    </location>
</feature>
<dbReference type="PANTHER" id="PTHR37013">
    <property type="entry name" value="INTEGRAL MEMBRANE PROTEIN (AFU_ORTHOLOGUE AFUA_1G05950)-RELATED"/>
    <property type="match status" value="1"/>
</dbReference>